<organism evidence="2 3">
    <name type="scientific">Ancylostoma caninum</name>
    <name type="common">Dog hookworm</name>
    <dbReference type="NCBI Taxonomy" id="29170"/>
    <lineage>
        <taxon>Eukaryota</taxon>
        <taxon>Metazoa</taxon>
        <taxon>Ecdysozoa</taxon>
        <taxon>Nematoda</taxon>
        <taxon>Chromadorea</taxon>
        <taxon>Rhabditida</taxon>
        <taxon>Rhabditina</taxon>
        <taxon>Rhabditomorpha</taxon>
        <taxon>Strongyloidea</taxon>
        <taxon>Ancylostomatidae</taxon>
        <taxon>Ancylostomatinae</taxon>
        <taxon>Ancylostoma</taxon>
    </lineage>
</organism>
<comment type="caution">
    <text evidence="2">The sequence shown here is derived from an EMBL/GenBank/DDBJ whole genome shotgun (WGS) entry which is preliminary data.</text>
</comment>
<dbReference type="Proteomes" id="UP000252519">
    <property type="component" value="Unassembled WGS sequence"/>
</dbReference>
<feature type="compositionally biased region" description="Basic and acidic residues" evidence="1">
    <location>
        <begin position="57"/>
        <end position="68"/>
    </location>
</feature>
<reference evidence="2 3" key="1">
    <citation type="submission" date="2014-10" db="EMBL/GenBank/DDBJ databases">
        <title>Draft genome of the hookworm Ancylostoma caninum.</title>
        <authorList>
            <person name="Mitreva M."/>
        </authorList>
    </citation>
    <scope>NUCLEOTIDE SEQUENCE [LARGE SCALE GENOMIC DNA]</scope>
    <source>
        <strain evidence="2 3">Baltimore</strain>
    </source>
</reference>
<dbReference type="AlphaFoldDB" id="A0A368GII3"/>
<keyword evidence="3" id="KW-1185">Reference proteome</keyword>
<proteinExistence type="predicted"/>
<name>A0A368GII3_ANCCA</name>
<feature type="region of interest" description="Disordered" evidence="1">
    <location>
        <begin position="1"/>
        <end position="68"/>
    </location>
</feature>
<gene>
    <name evidence="2" type="ORF">ANCCAN_09819</name>
</gene>
<dbReference type="EMBL" id="JOJR01000136">
    <property type="protein sequence ID" value="RCN44186.1"/>
    <property type="molecule type" value="Genomic_DNA"/>
</dbReference>
<sequence>MAKTPGGAAAKSLGGAAAKTPAGGTPLASPSAAAGTPVGAKTPGKLISKRGTLKQNIPKERPATPQKE</sequence>
<evidence type="ECO:0000313" key="2">
    <source>
        <dbReference type="EMBL" id="RCN44186.1"/>
    </source>
</evidence>
<evidence type="ECO:0000313" key="3">
    <source>
        <dbReference type="Proteomes" id="UP000252519"/>
    </source>
</evidence>
<protein>
    <submittedName>
        <fullName evidence="2">Uncharacterized protein</fullName>
    </submittedName>
</protein>
<accession>A0A368GII3</accession>
<evidence type="ECO:0000256" key="1">
    <source>
        <dbReference type="SAM" id="MobiDB-lite"/>
    </source>
</evidence>
<feature type="compositionally biased region" description="Low complexity" evidence="1">
    <location>
        <begin position="1"/>
        <end position="28"/>
    </location>
</feature>